<feature type="region of interest" description="Disordered" evidence="1">
    <location>
        <begin position="53"/>
        <end position="87"/>
    </location>
</feature>
<gene>
    <name evidence="2" type="ORF">KQX54_001825</name>
</gene>
<name>A0AAV7I8X2_COTGL</name>
<dbReference type="Proteomes" id="UP000826195">
    <property type="component" value="Unassembled WGS sequence"/>
</dbReference>
<sequence length="139" mass="14869">MKFPRMKFCDTPPLKWDKTEDGDPVRALIPKTYRLIVPVKVGTYFIKSNPTSVAEGSLADGETEGSASGAGNGSGDAGGGQSEKEEAGREIWSLGGFVKDKLSQTSLVETRNVETFTTKLSGLLALLLCAFKAFSRAPH</sequence>
<evidence type="ECO:0000256" key="1">
    <source>
        <dbReference type="SAM" id="MobiDB-lite"/>
    </source>
</evidence>
<organism evidence="2 3">
    <name type="scientific">Cotesia glomerata</name>
    <name type="common">Lepidopteran parasitic wasp</name>
    <name type="synonym">Apanteles glomeratus</name>
    <dbReference type="NCBI Taxonomy" id="32391"/>
    <lineage>
        <taxon>Eukaryota</taxon>
        <taxon>Metazoa</taxon>
        <taxon>Ecdysozoa</taxon>
        <taxon>Arthropoda</taxon>
        <taxon>Hexapoda</taxon>
        <taxon>Insecta</taxon>
        <taxon>Pterygota</taxon>
        <taxon>Neoptera</taxon>
        <taxon>Endopterygota</taxon>
        <taxon>Hymenoptera</taxon>
        <taxon>Apocrita</taxon>
        <taxon>Ichneumonoidea</taxon>
        <taxon>Braconidae</taxon>
        <taxon>Microgastrinae</taxon>
        <taxon>Cotesia</taxon>
    </lineage>
</organism>
<accession>A0AAV7I8X2</accession>
<feature type="compositionally biased region" description="Gly residues" evidence="1">
    <location>
        <begin position="68"/>
        <end position="81"/>
    </location>
</feature>
<dbReference type="EMBL" id="JAHXZJ010001864">
    <property type="protein sequence ID" value="KAH0548731.1"/>
    <property type="molecule type" value="Genomic_DNA"/>
</dbReference>
<proteinExistence type="predicted"/>
<comment type="caution">
    <text evidence="2">The sequence shown here is derived from an EMBL/GenBank/DDBJ whole genome shotgun (WGS) entry which is preliminary data.</text>
</comment>
<keyword evidence="3" id="KW-1185">Reference proteome</keyword>
<protein>
    <submittedName>
        <fullName evidence="2">Uncharacterized protein</fullName>
    </submittedName>
</protein>
<evidence type="ECO:0000313" key="3">
    <source>
        <dbReference type="Proteomes" id="UP000826195"/>
    </source>
</evidence>
<evidence type="ECO:0000313" key="2">
    <source>
        <dbReference type="EMBL" id="KAH0548731.1"/>
    </source>
</evidence>
<reference evidence="2 3" key="1">
    <citation type="journal article" date="2021" name="J. Hered.">
        <title>A chromosome-level genome assembly of the parasitoid wasp, Cotesia glomerata (Hymenoptera: Braconidae).</title>
        <authorList>
            <person name="Pinto B.J."/>
            <person name="Weis J.J."/>
            <person name="Gamble T."/>
            <person name="Ode P.J."/>
            <person name="Paul R."/>
            <person name="Zaspel J.M."/>
        </authorList>
    </citation>
    <scope>NUCLEOTIDE SEQUENCE [LARGE SCALE GENOMIC DNA]</scope>
    <source>
        <strain evidence="2">CgM1</strain>
    </source>
</reference>
<dbReference type="AlphaFoldDB" id="A0AAV7I8X2"/>